<dbReference type="Gene3D" id="3.30.450.20">
    <property type="entry name" value="PAS domain"/>
    <property type="match status" value="1"/>
</dbReference>
<sequence>MNRSFWRSFILTLLAAATFYWASISTYHYFQNHTSLRTAASLFAQQESKRLVTDIENVLAPLPIAAKKLAKDLTSDVITTDNLETHLKSTLVRNPNFFGAGVAFEPYSFNSAMRLFAPYYMRKEQSITRVDIADFYDYTKSQYTWYNTILNSNAQWNKLYYGQASEAWLIEYVVPIIKDEETLGLVFVNYMLDSLQKRIDLTNLGEQGYSFIVDHSGRLIDYPIIGEVYSGKDLSSLPGFQSKEMRGVTKKILSPNMAKNTGKTDYISDITGKLSWLYYSPVSGTNLSVLTVFEQPPILPNNLSLKNLFIQALVAWNSFIIFLVCLIFSLYKTHKIYTYWFAVTLISVLLLCSIATLWYVTLHTGFKLENNVTHITSHAQLETFQRSYTKESLLNRGDPPLYVPTGVFVQSIEFTSANNVIMTGYIWQHYLTNYHKGLTRSIVIPEAETVEMNKAYEKIEGNKELIGWYFRVTLRQNFDYTHYPLDRQSVWLRLWHKDFDKNVILVPDLNAYNQLNSEWLPGIEKDFVLSGWHLERSFFNYHHNSYNTNFGIDKYVGQTRFPELYFNIGLKRDFFDPFVSQLTPMFVVLLMLFAILVTSSQDERKNNLLGFNTSAVLASSSALFFIALVSHIDLRSSLAAKEIIYLENIYFITYFGLLMVSVNSILFSWGIRFPVINGISLIQHRDNLIPKLLFWPMVTGQLFLLTLNDLYPTFE</sequence>
<keyword evidence="1" id="KW-1133">Transmembrane helix</keyword>
<evidence type="ECO:0000313" key="2">
    <source>
        <dbReference type="EMBL" id="VAW83402.1"/>
    </source>
</evidence>
<keyword evidence="1" id="KW-0812">Transmembrane</keyword>
<dbReference type="Pfam" id="PF22673">
    <property type="entry name" value="MCP-like_PDC_1"/>
    <property type="match status" value="1"/>
</dbReference>
<evidence type="ECO:0000256" key="1">
    <source>
        <dbReference type="SAM" id="Phobius"/>
    </source>
</evidence>
<keyword evidence="1" id="KW-0472">Membrane</keyword>
<name>A0A3B0Z768_9ZZZZ</name>
<organism evidence="2">
    <name type="scientific">hydrothermal vent metagenome</name>
    <dbReference type="NCBI Taxonomy" id="652676"/>
    <lineage>
        <taxon>unclassified sequences</taxon>
        <taxon>metagenomes</taxon>
        <taxon>ecological metagenomes</taxon>
    </lineage>
</organism>
<gene>
    <name evidence="2" type="ORF">MNBD_GAMMA16-2093</name>
</gene>
<feature type="transmembrane region" description="Helical" evidence="1">
    <location>
        <begin position="578"/>
        <end position="597"/>
    </location>
</feature>
<dbReference type="CDD" id="cd12913">
    <property type="entry name" value="PDC1_MCP_like"/>
    <property type="match status" value="1"/>
</dbReference>
<protein>
    <recommendedName>
        <fullName evidence="3">Cache domain-containing protein</fullName>
    </recommendedName>
</protein>
<feature type="transmembrane region" description="Helical" evidence="1">
    <location>
        <begin position="308"/>
        <end position="331"/>
    </location>
</feature>
<evidence type="ECO:0008006" key="3">
    <source>
        <dbReference type="Google" id="ProtNLM"/>
    </source>
</evidence>
<accession>A0A3B0Z768</accession>
<feature type="transmembrane region" description="Helical" evidence="1">
    <location>
        <begin position="649"/>
        <end position="671"/>
    </location>
</feature>
<feature type="transmembrane region" description="Helical" evidence="1">
    <location>
        <begin position="609"/>
        <end position="629"/>
    </location>
</feature>
<reference evidence="2" key="1">
    <citation type="submission" date="2018-06" db="EMBL/GenBank/DDBJ databases">
        <authorList>
            <person name="Zhirakovskaya E."/>
        </authorList>
    </citation>
    <scope>NUCLEOTIDE SEQUENCE</scope>
</reference>
<proteinExistence type="predicted"/>
<dbReference type="EMBL" id="UOFO01000004">
    <property type="protein sequence ID" value="VAW83402.1"/>
    <property type="molecule type" value="Genomic_DNA"/>
</dbReference>
<feature type="transmembrane region" description="Helical" evidence="1">
    <location>
        <begin position="692"/>
        <end position="711"/>
    </location>
</feature>
<dbReference type="AlphaFoldDB" id="A0A3B0Z768"/>
<feature type="transmembrane region" description="Helical" evidence="1">
    <location>
        <begin position="338"/>
        <end position="360"/>
    </location>
</feature>